<dbReference type="InterPro" id="IPR049299">
    <property type="entry name" value="Thio2_N"/>
</dbReference>
<dbReference type="PANTHER" id="PTHR45663:SF40">
    <property type="entry name" value="THIOREDOXIN 2"/>
    <property type="match status" value="1"/>
</dbReference>
<dbReference type="SUPFAM" id="SSF52833">
    <property type="entry name" value="Thioredoxin-like"/>
    <property type="match status" value="1"/>
</dbReference>
<keyword evidence="2" id="KW-0813">Transport</keyword>
<dbReference type="FunFam" id="3.40.30.10:FF:000001">
    <property type="entry name" value="Thioredoxin"/>
    <property type="match status" value="1"/>
</dbReference>
<dbReference type="NCBIfam" id="TIGR01068">
    <property type="entry name" value="thioredoxin"/>
    <property type="match status" value="1"/>
</dbReference>
<evidence type="ECO:0000256" key="5">
    <source>
        <dbReference type="ARBA" id="ARBA00023157"/>
    </source>
</evidence>
<dbReference type="GO" id="GO:0005829">
    <property type="term" value="C:cytosol"/>
    <property type="evidence" value="ECO:0007669"/>
    <property type="project" value="TreeGrafter"/>
</dbReference>
<keyword evidence="10" id="KW-1185">Reference proteome</keyword>
<organism evidence="9 10">
    <name type="scientific">Bradyrhizobium jicamae</name>
    <dbReference type="NCBI Taxonomy" id="280332"/>
    <lineage>
        <taxon>Bacteria</taxon>
        <taxon>Pseudomonadati</taxon>
        <taxon>Pseudomonadota</taxon>
        <taxon>Alphaproteobacteria</taxon>
        <taxon>Hyphomicrobiales</taxon>
        <taxon>Nitrobacteraceae</taxon>
        <taxon>Bradyrhizobium</taxon>
    </lineage>
</organism>
<name>A0A0R3LHJ7_9BRAD</name>
<dbReference type="GO" id="GO:0015035">
    <property type="term" value="F:protein-disulfide reductase activity"/>
    <property type="evidence" value="ECO:0007669"/>
    <property type="project" value="UniProtKB-UniRule"/>
</dbReference>
<dbReference type="PROSITE" id="PS00194">
    <property type="entry name" value="THIOREDOXIN_1"/>
    <property type="match status" value="1"/>
</dbReference>
<dbReference type="InterPro" id="IPR005746">
    <property type="entry name" value="Thioredoxin"/>
</dbReference>
<gene>
    <name evidence="9" type="ORF">CQ12_00305</name>
</gene>
<dbReference type="Pfam" id="PF00085">
    <property type="entry name" value="Thioredoxin"/>
    <property type="match status" value="1"/>
</dbReference>
<evidence type="ECO:0000256" key="1">
    <source>
        <dbReference type="ARBA" id="ARBA00008987"/>
    </source>
</evidence>
<evidence type="ECO:0000256" key="2">
    <source>
        <dbReference type="ARBA" id="ARBA00022448"/>
    </source>
</evidence>
<evidence type="ECO:0000256" key="3">
    <source>
        <dbReference type="ARBA" id="ARBA00022723"/>
    </source>
</evidence>
<evidence type="ECO:0000256" key="4">
    <source>
        <dbReference type="ARBA" id="ARBA00022982"/>
    </source>
</evidence>
<dbReference type="PROSITE" id="PS51352">
    <property type="entry name" value="THIOREDOXIN_2"/>
    <property type="match status" value="1"/>
</dbReference>
<comment type="caution">
    <text evidence="9">The sequence shown here is derived from an EMBL/GenBank/DDBJ whole genome shotgun (WGS) entry which is preliminary data.</text>
</comment>
<feature type="domain" description="Thioredoxin" evidence="8">
    <location>
        <begin position="19"/>
        <end position="146"/>
    </location>
</feature>
<accession>A0A0R3LHJ7</accession>
<protein>
    <recommendedName>
        <fullName evidence="7">Thioredoxin</fullName>
    </recommendedName>
</protein>
<dbReference type="NCBIfam" id="NF008229">
    <property type="entry name" value="PRK10996.1"/>
    <property type="match status" value="1"/>
</dbReference>
<dbReference type="Proteomes" id="UP000050863">
    <property type="component" value="Unassembled WGS sequence"/>
</dbReference>
<comment type="similarity">
    <text evidence="1">Belongs to the thioredoxin family.</text>
</comment>
<evidence type="ECO:0000313" key="10">
    <source>
        <dbReference type="Proteomes" id="UP000050863"/>
    </source>
</evidence>
<dbReference type="Gene3D" id="3.40.30.10">
    <property type="entry name" value="Glutaredoxin"/>
    <property type="match status" value="1"/>
</dbReference>
<dbReference type="RefSeq" id="WP_057836290.1">
    <property type="nucleotide sequence ID" value="NZ_LLXZ01000102.1"/>
</dbReference>
<keyword evidence="6" id="KW-0676">Redox-active center</keyword>
<reference evidence="9 10" key="1">
    <citation type="submission" date="2014-03" db="EMBL/GenBank/DDBJ databases">
        <title>Bradyrhizobium valentinum sp. nov., isolated from effective nodules of Lupinus mariae-josephae, a lupine endemic of basic-lime soils in Eastern Spain.</title>
        <authorList>
            <person name="Duran D."/>
            <person name="Rey L."/>
            <person name="Navarro A."/>
            <person name="Busquets A."/>
            <person name="Imperial J."/>
            <person name="Ruiz-Argueso T."/>
        </authorList>
    </citation>
    <scope>NUCLEOTIDE SEQUENCE [LARGE SCALE GENOMIC DNA]</scope>
    <source>
        <strain evidence="9 10">PAC68</strain>
    </source>
</reference>
<dbReference type="Pfam" id="PF21352">
    <property type="entry name" value="Zn_ribbon_Thio2"/>
    <property type="match status" value="1"/>
</dbReference>
<dbReference type="GO" id="GO:0046872">
    <property type="term" value="F:metal ion binding"/>
    <property type="evidence" value="ECO:0007669"/>
    <property type="project" value="UniProtKB-KW"/>
</dbReference>
<evidence type="ECO:0000256" key="7">
    <source>
        <dbReference type="NCBIfam" id="TIGR01068"/>
    </source>
</evidence>
<dbReference type="EMBL" id="LLXZ01000102">
    <property type="protein sequence ID" value="KRR07274.1"/>
    <property type="molecule type" value="Genomic_DNA"/>
</dbReference>
<sequence length="153" mass="16855">MSAQIRHIVCPHCTSINRIPAGKDARRAKCGHCHQLLFTGHPTPVSARSFATHIQRNDIPVVVDFWAEWCGPCKVMAPVFERVAGEVEPEVRFLKVDTEVEAELSARYNIRSIPTVMLFHKGNVVAQRAGAVGAEALRQWLRQHAPSAAPAAS</sequence>
<dbReference type="STRING" id="280332.CQ12_00305"/>
<proteinExistence type="inferred from homology"/>
<keyword evidence="5" id="KW-1015">Disulfide bond</keyword>
<dbReference type="InterPro" id="IPR013766">
    <property type="entry name" value="Thioredoxin_domain"/>
</dbReference>
<dbReference type="AlphaFoldDB" id="A0A0R3LHJ7"/>
<keyword evidence="3" id="KW-0479">Metal-binding</keyword>
<dbReference type="InterPro" id="IPR036249">
    <property type="entry name" value="Thioredoxin-like_sf"/>
</dbReference>
<dbReference type="CDD" id="cd02947">
    <property type="entry name" value="TRX_family"/>
    <property type="match status" value="1"/>
</dbReference>
<dbReference type="PRINTS" id="PR00421">
    <property type="entry name" value="THIOREDOXIN"/>
</dbReference>
<dbReference type="InterPro" id="IPR017937">
    <property type="entry name" value="Thioredoxin_CS"/>
</dbReference>
<dbReference type="PANTHER" id="PTHR45663">
    <property type="entry name" value="GEO12009P1"/>
    <property type="match status" value="1"/>
</dbReference>
<dbReference type="OrthoDB" id="9790390at2"/>
<evidence type="ECO:0000256" key="6">
    <source>
        <dbReference type="ARBA" id="ARBA00023284"/>
    </source>
</evidence>
<evidence type="ECO:0000259" key="8">
    <source>
        <dbReference type="PROSITE" id="PS51352"/>
    </source>
</evidence>
<keyword evidence="4" id="KW-0249">Electron transport</keyword>
<evidence type="ECO:0000313" key="9">
    <source>
        <dbReference type="EMBL" id="KRR07274.1"/>
    </source>
</evidence>
<dbReference type="Gene3D" id="2.30.30.380">
    <property type="entry name" value="Zn-finger domain of Sec23/24"/>
    <property type="match status" value="1"/>
</dbReference>